<keyword evidence="3" id="KW-0812">Transmembrane</keyword>
<feature type="region of interest" description="Disordered" evidence="2">
    <location>
        <begin position="1024"/>
        <end position="1063"/>
    </location>
</feature>
<feature type="compositionally biased region" description="Polar residues" evidence="2">
    <location>
        <begin position="1026"/>
        <end position="1037"/>
    </location>
</feature>
<dbReference type="InParanoid" id="W0RHB1"/>
<feature type="compositionally biased region" description="Low complexity" evidence="2">
    <location>
        <begin position="796"/>
        <end position="823"/>
    </location>
</feature>
<feature type="compositionally biased region" description="Basic and acidic residues" evidence="2">
    <location>
        <begin position="714"/>
        <end position="743"/>
    </location>
</feature>
<feature type="compositionally biased region" description="Polar residues" evidence="2">
    <location>
        <begin position="1147"/>
        <end position="1158"/>
    </location>
</feature>
<keyword evidence="5" id="KW-1185">Reference proteome</keyword>
<evidence type="ECO:0000256" key="2">
    <source>
        <dbReference type="SAM" id="MobiDB-lite"/>
    </source>
</evidence>
<dbReference type="STRING" id="861299.J421_2977"/>
<dbReference type="PATRIC" id="fig|861299.3.peg.3029"/>
<evidence type="ECO:0000256" key="1">
    <source>
        <dbReference type="SAM" id="Coils"/>
    </source>
</evidence>
<keyword evidence="3" id="KW-0472">Membrane</keyword>
<dbReference type="eggNOG" id="COG1196">
    <property type="taxonomic scope" value="Bacteria"/>
</dbReference>
<accession>W0RHB1</accession>
<proteinExistence type="predicted"/>
<dbReference type="OrthoDB" id="9812498at2"/>
<feature type="compositionally biased region" description="Low complexity" evidence="2">
    <location>
        <begin position="835"/>
        <end position="861"/>
    </location>
</feature>
<feature type="transmembrane region" description="Helical" evidence="3">
    <location>
        <begin position="52"/>
        <end position="72"/>
    </location>
</feature>
<organism evidence="4 5">
    <name type="scientific">Gemmatirosa kalamazoonensis</name>
    <dbReference type="NCBI Taxonomy" id="861299"/>
    <lineage>
        <taxon>Bacteria</taxon>
        <taxon>Pseudomonadati</taxon>
        <taxon>Gemmatimonadota</taxon>
        <taxon>Gemmatimonadia</taxon>
        <taxon>Gemmatimonadales</taxon>
        <taxon>Gemmatimonadaceae</taxon>
        <taxon>Gemmatirosa</taxon>
    </lineage>
</organism>
<protein>
    <submittedName>
        <fullName evidence="4">Uncharacterized protein</fullName>
    </submittedName>
</protein>
<dbReference type="Proteomes" id="UP000019151">
    <property type="component" value="Chromosome"/>
</dbReference>
<keyword evidence="1" id="KW-0175">Coiled coil</keyword>
<gene>
    <name evidence="4" type="ORF">J421_2977</name>
</gene>
<feature type="compositionally biased region" description="Basic and acidic residues" evidence="2">
    <location>
        <begin position="1114"/>
        <end position="1134"/>
    </location>
</feature>
<dbReference type="AlphaFoldDB" id="W0RHB1"/>
<evidence type="ECO:0000256" key="3">
    <source>
        <dbReference type="SAM" id="Phobius"/>
    </source>
</evidence>
<name>W0RHB1_9BACT</name>
<reference evidence="4 5" key="1">
    <citation type="journal article" date="2014" name="Genome Announc.">
        <title>Genome Sequence and Methylome of Soil Bacterium Gemmatirosa kalamazoonensis KBS708T, a Member of the Rarely Cultivated Gemmatimonadetes Phylum.</title>
        <authorList>
            <person name="Debruyn J.M."/>
            <person name="Radosevich M."/>
            <person name="Wommack K.E."/>
            <person name="Polson S.W."/>
            <person name="Hauser L.J."/>
            <person name="Fawaz M.N."/>
            <person name="Korlach J."/>
            <person name="Tsai Y.C."/>
        </authorList>
    </citation>
    <scope>NUCLEOTIDE SEQUENCE [LARGE SCALE GENOMIC DNA]</scope>
    <source>
        <strain evidence="4 5">KBS708</strain>
    </source>
</reference>
<dbReference type="HOGENOM" id="CLU_271787_0_0_0"/>
<feature type="transmembrane region" description="Helical" evidence="3">
    <location>
        <begin position="148"/>
        <end position="169"/>
    </location>
</feature>
<keyword evidence="3" id="KW-1133">Transmembrane helix</keyword>
<dbReference type="EMBL" id="CP007128">
    <property type="protein sequence ID" value="AHG90514.1"/>
    <property type="molecule type" value="Genomic_DNA"/>
</dbReference>
<dbReference type="KEGG" id="gba:J421_2977"/>
<dbReference type="eggNOG" id="COG4942">
    <property type="taxonomic scope" value="Bacteria"/>
</dbReference>
<feature type="region of interest" description="Disordered" evidence="2">
    <location>
        <begin position="679"/>
        <end position="1011"/>
    </location>
</feature>
<feature type="region of interest" description="Disordered" evidence="2">
    <location>
        <begin position="1114"/>
        <end position="1161"/>
    </location>
</feature>
<feature type="coiled-coil region" evidence="1">
    <location>
        <begin position="562"/>
        <end position="596"/>
    </location>
</feature>
<feature type="compositionally biased region" description="Polar residues" evidence="2">
    <location>
        <begin position="692"/>
        <end position="702"/>
    </location>
</feature>
<feature type="compositionally biased region" description="Basic and acidic residues" evidence="2">
    <location>
        <begin position="751"/>
        <end position="764"/>
    </location>
</feature>
<sequence>MTISELVGREQRRLRARLLVAGGALGAAAIGALVAVGGLALGGARWLDLPRVVPVVLWLVVVAAGLAVAYAVRRALRRDASVGPVAAAIERERALRAGEVRGALEVARTGALGALAAEQVASRLRDPGDGRAARSLVPTLQRRAGRRAAVAGSLAAAAALALAGSLAVAGDGVAALLHPADAWRGTLLPPLRFASLPRALVRGERLRVRLEAPGRRHVRVAHRLTGRAWEVHTVAVNPQGVAMLDVGPLDADLIVTATDGRAVADTASVAVTDRAFVGDVAVRAEYPAYLGRAPETLASGEPVRVPRGTALTVSGRASTALDEVTLGAGASTVRLVPNGHTFAGRMVAETSGRWSWSARGPGGLVADVPAPLELEVVPDSAPRVEIVTPSSDSVVDGVAPVRVALAASDDHGLESVALRAWREKADGTRETPNEARLASGVPLWNGAANVDLAARAMAAGDKLHVQAVAFDASPWHQSALSRELVLRVPTTSELRAQARAAADTAVQRATAAAQAQRDLAQRTDNAARSRDASQRDQSRYQGTTAKSGGDNKAMSYEAAERAKGLAQEQRQLSSKVQQLQDQAKALERQLKQAGALDSSLASQLADVQKLLRDALTPELAQQLQSLEQNAGKLSAAQAQQSLEQLAAQQKALRQQLEKSVEMLRRAALEGSMQTLRDEAKDLASAQAKEAQRLQSPDSAQKQAPNAPNAPNGGDDAKELADRSRALQKDVDDLTKRLRNEKADVGAQKAAEATKHADASADAMERAAQQGAKSMRQEPRPEQKPGATPQRMAGSTPSASQPPQAGEQQSGAQQQLGGQQQSGPKQGGQQQGGQQQGAQQQGGQQGAASAAQQASREMQQAADQLSQARQGQIDAWKNELSSELDRAIQETMQMAREQADVEQQARSGADPSQLREQQGAVQQGVEQTAQRLDQAGRKSSLLSQRAQRALGDARQQVADATKALQQGQPGQSGAQQSASAANQMREAGESLNRAAAALVRDRERVNGAQSASGFEDMIAQMRDLAKQQGQINQQSSALQLPMPGQSGGAGREAARQLAKQQRGVADKLEDIGDNDATGHADALAKEARQLAQQLERVGADPQTAQRQQQLYRRLLDAGRTLEQDERDESGKREARSGAGINGIAPAEGTTSGRAATKFQTPEWAQLRGLSAEERRLVIEYFRRLNAGSGTPQ</sequence>
<evidence type="ECO:0000313" key="4">
    <source>
        <dbReference type="EMBL" id="AHG90514.1"/>
    </source>
</evidence>
<feature type="region of interest" description="Disordered" evidence="2">
    <location>
        <begin position="512"/>
        <end position="552"/>
    </location>
</feature>
<feature type="compositionally biased region" description="Basic and acidic residues" evidence="2">
    <location>
        <begin position="519"/>
        <end position="538"/>
    </location>
</feature>
<feature type="transmembrane region" description="Helical" evidence="3">
    <location>
        <begin position="18"/>
        <end position="40"/>
    </location>
</feature>
<evidence type="ECO:0000313" key="5">
    <source>
        <dbReference type="Proteomes" id="UP000019151"/>
    </source>
</evidence>
<feature type="compositionally biased region" description="Low complexity" evidence="2">
    <location>
        <begin position="915"/>
        <end position="929"/>
    </location>
</feature>
<dbReference type="RefSeq" id="WP_025411984.1">
    <property type="nucleotide sequence ID" value="NZ_CP007128.1"/>
</dbReference>
<feature type="compositionally biased region" description="Low complexity" evidence="2">
    <location>
        <begin position="962"/>
        <end position="982"/>
    </location>
</feature>
<feature type="compositionally biased region" description="Gly residues" evidence="2">
    <location>
        <begin position="824"/>
        <end position="834"/>
    </location>
</feature>